<reference evidence="3 4" key="1">
    <citation type="journal article" date="2019" name="ACS Chem. Biol.">
        <title>Identification and Mobilization of a Cryptic Antibiotic Biosynthesis Gene Locus from a Human-Pathogenic Nocardia Isolate.</title>
        <authorList>
            <person name="Herisse M."/>
            <person name="Ishida K."/>
            <person name="Porter J.L."/>
            <person name="Howden B."/>
            <person name="Hertweck C."/>
            <person name="Stinear T.P."/>
            <person name="Pidot S.J."/>
        </authorList>
    </citation>
    <scope>NUCLEOTIDE SEQUENCE [LARGE SCALE GENOMIC DNA]</scope>
    <source>
        <strain evidence="3 4">AUSMDU00012717</strain>
    </source>
</reference>
<dbReference type="Proteomes" id="UP000503540">
    <property type="component" value="Chromosome"/>
</dbReference>
<dbReference type="RefSeq" id="WP_167472803.1">
    <property type="nucleotide sequence ID" value="NZ_CP046172.1"/>
</dbReference>
<feature type="transmembrane region" description="Helical" evidence="2">
    <location>
        <begin position="45"/>
        <end position="68"/>
    </location>
</feature>
<evidence type="ECO:0000256" key="1">
    <source>
        <dbReference type="SAM" id="MobiDB-lite"/>
    </source>
</evidence>
<sequence>MNPYGQPNYQPPQRFQPPRPMYPPPPAYGPPAGYLAPEPPSGATAVTAGILGLILGLLGVIGAFIAIINSSHAPGDSRWAIQTAGAISGGVALLWVLGALLLFARKTAGRALLMAVSVLGVVGGLVSTVGYSPIIGVATLGLSGAILGLTAATPTGRWIAARRQPSSSPYPPPYGSY</sequence>
<feature type="transmembrane region" description="Helical" evidence="2">
    <location>
        <begin position="134"/>
        <end position="153"/>
    </location>
</feature>
<feature type="transmembrane region" description="Helical" evidence="2">
    <location>
        <begin position="111"/>
        <end position="128"/>
    </location>
</feature>
<keyword evidence="2" id="KW-0472">Membrane</keyword>
<evidence type="ECO:0000313" key="4">
    <source>
        <dbReference type="Proteomes" id="UP000503540"/>
    </source>
</evidence>
<keyword evidence="2" id="KW-1133">Transmembrane helix</keyword>
<keyword evidence="4" id="KW-1185">Reference proteome</keyword>
<gene>
    <name evidence="3" type="ORF">F5544_09160</name>
</gene>
<accession>A0A6G9Y9K9</accession>
<feature type="region of interest" description="Disordered" evidence="1">
    <location>
        <begin position="1"/>
        <end position="24"/>
    </location>
</feature>
<protein>
    <submittedName>
        <fullName evidence="3">Uncharacterized protein</fullName>
    </submittedName>
</protein>
<keyword evidence="2" id="KW-0812">Transmembrane</keyword>
<dbReference type="AlphaFoldDB" id="A0A6G9Y9K9"/>
<name>A0A6G9Y9K9_9NOCA</name>
<dbReference type="EMBL" id="CP046172">
    <property type="protein sequence ID" value="QIS09733.1"/>
    <property type="molecule type" value="Genomic_DNA"/>
</dbReference>
<evidence type="ECO:0000313" key="3">
    <source>
        <dbReference type="EMBL" id="QIS09733.1"/>
    </source>
</evidence>
<feature type="compositionally biased region" description="Pro residues" evidence="1">
    <location>
        <begin position="14"/>
        <end position="24"/>
    </location>
</feature>
<proteinExistence type="predicted"/>
<evidence type="ECO:0000256" key="2">
    <source>
        <dbReference type="SAM" id="Phobius"/>
    </source>
</evidence>
<feature type="transmembrane region" description="Helical" evidence="2">
    <location>
        <begin position="80"/>
        <end position="104"/>
    </location>
</feature>
<feature type="compositionally biased region" description="Low complexity" evidence="1">
    <location>
        <begin position="1"/>
        <end position="13"/>
    </location>
</feature>
<dbReference type="KEGG" id="nah:F5544_09160"/>
<organism evidence="3 4">
    <name type="scientific">Nocardia arthritidis</name>
    <dbReference type="NCBI Taxonomy" id="228602"/>
    <lineage>
        <taxon>Bacteria</taxon>
        <taxon>Bacillati</taxon>
        <taxon>Actinomycetota</taxon>
        <taxon>Actinomycetes</taxon>
        <taxon>Mycobacteriales</taxon>
        <taxon>Nocardiaceae</taxon>
        <taxon>Nocardia</taxon>
    </lineage>
</organism>